<organism evidence="1 2">
    <name type="scientific">Janthinobacterium violaceinigrum</name>
    <dbReference type="NCBI Taxonomy" id="2654252"/>
    <lineage>
        <taxon>Bacteria</taxon>
        <taxon>Pseudomonadati</taxon>
        <taxon>Pseudomonadota</taxon>
        <taxon>Betaproteobacteria</taxon>
        <taxon>Burkholderiales</taxon>
        <taxon>Oxalobacteraceae</taxon>
        <taxon>Janthinobacterium</taxon>
    </lineage>
</organism>
<dbReference type="Gene3D" id="3.40.50.12780">
    <property type="entry name" value="N-terminal domain of ligase-like"/>
    <property type="match status" value="1"/>
</dbReference>
<protein>
    <submittedName>
        <fullName evidence="1">CoF synthetase</fullName>
    </submittedName>
</protein>
<dbReference type="RefSeq" id="WP_152281539.1">
    <property type="nucleotide sequence ID" value="NZ_WFLI01000004.1"/>
</dbReference>
<dbReference type="InterPro" id="IPR053158">
    <property type="entry name" value="CapK_Type1_Caps_Biosynth"/>
</dbReference>
<dbReference type="InterPro" id="IPR042099">
    <property type="entry name" value="ANL_N_sf"/>
</dbReference>
<sequence length="434" mass="47851">MKRIVWLLLSYWRTRRLRFTSRAQLGAYQHKQLARFLDVLCARSSYFAPFRGLPLAQWPTMNKALMLEHFDAMNTEGVTLAQAMDAAMAAEHSRDFTPAVGDITVGLSSGTSSRRAVFTVSPREKAQWAGVMLAKALPDGLFSGEKVALFLRANSNLYTAVRSPWLTFAFYDLFEPFDSLCARLAHYQPSVIVAPAQVLRQLALRVIDGSLALAPKKVISVAEVLEAQDRALIVQAFGAVHEIYQATEGFLASSCEHGVLHLNEEYVHIEPQWLDAEQRRFVPVITDFTRITQPIVRYRLDDILIARDTPCPCGRATRAIAGIEGRCDDMLFLPSLPSANGGAPVAVFADVLTRAFAQALPPDADYRLVQSGANALQLHAAVDAAGLAALRAHLETVLRELGVAVDGLAWTVSGELPPFDPTMKRRRIRRLATA</sequence>
<dbReference type="Proteomes" id="UP000468717">
    <property type="component" value="Unassembled WGS sequence"/>
</dbReference>
<evidence type="ECO:0000313" key="2">
    <source>
        <dbReference type="Proteomes" id="UP000468717"/>
    </source>
</evidence>
<dbReference type="PANTHER" id="PTHR36932:SF1">
    <property type="entry name" value="CAPSULAR POLYSACCHARIDE BIOSYNTHESIS PROTEIN"/>
    <property type="match status" value="1"/>
</dbReference>
<dbReference type="PANTHER" id="PTHR36932">
    <property type="entry name" value="CAPSULAR POLYSACCHARIDE BIOSYNTHESIS PROTEIN"/>
    <property type="match status" value="1"/>
</dbReference>
<dbReference type="EMBL" id="WFLI01000004">
    <property type="protein sequence ID" value="KAB8065963.1"/>
    <property type="molecule type" value="Genomic_DNA"/>
</dbReference>
<dbReference type="AlphaFoldDB" id="A0A6I1I4U7"/>
<dbReference type="NCBIfam" id="TIGR02304">
    <property type="entry name" value="aden_form_hyp"/>
    <property type="match status" value="1"/>
</dbReference>
<dbReference type="InterPro" id="IPR012685">
    <property type="entry name" value="CHP02304_F390_synth-rel"/>
</dbReference>
<evidence type="ECO:0000313" key="1">
    <source>
        <dbReference type="EMBL" id="KAB8065963.1"/>
    </source>
</evidence>
<keyword evidence="2" id="KW-1185">Reference proteome</keyword>
<gene>
    <name evidence="1" type="ORF">GCN75_04380</name>
</gene>
<name>A0A6I1I4U7_9BURK</name>
<proteinExistence type="predicted"/>
<comment type="caution">
    <text evidence="1">The sequence shown here is derived from an EMBL/GenBank/DDBJ whole genome shotgun (WGS) entry which is preliminary data.</text>
</comment>
<reference evidence="1 2" key="1">
    <citation type="submission" date="2019-10" db="EMBL/GenBank/DDBJ databases">
        <title>Three novel species isolated from a subtropical stream in China.</title>
        <authorList>
            <person name="Lu H."/>
        </authorList>
    </citation>
    <scope>NUCLEOTIDE SEQUENCE [LARGE SCALE GENOMIC DNA]</scope>
    <source>
        <strain evidence="1 2">FT13W</strain>
    </source>
</reference>
<accession>A0A6I1I4U7</accession>